<dbReference type="Proteomes" id="UP000282832">
    <property type="component" value="Unassembled WGS sequence"/>
</dbReference>
<dbReference type="OrthoDB" id="952277at2"/>
<evidence type="ECO:0000256" key="3">
    <source>
        <dbReference type="ARBA" id="ARBA00023163"/>
    </source>
</evidence>
<dbReference type="Gene3D" id="3.30.70.100">
    <property type="match status" value="1"/>
</dbReference>
<dbReference type="PROSITE" id="PS00041">
    <property type="entry name" value="HTH_ARAC_FAMILY_1"/>
    <property type="match status" value="1"/>
</dbReference>
<dbReference type="EMBL" id="SACY01000004">
    <property type="protein sequence ID" value="RVU24160.1"/>
    <property type="molecule type" value="Genomic_DNA"/>
</dbReference>
<dbReference type="GO" id="GO:0003700">
    <property type="term" value="F:DNA-binding transcription factor activity"/>
    <property type="evidence" value="ECO:0007669"/>
    <property type="project" value="InterPro"/>
</dbReference>
<reference evidence="5 6" key="1">
    <citation type="submission" date="2019-01" db="EMBL/GenBank/DDBJ databases">
        <authorList>
            <person name="Chen W.-M."/>
        </authorList>
    </citation>
    <scope>NUCLEOTIDE SEQUENCE [LARGE SCALE GENOMIC DNA]</scope>
    <source>
        <strain evidence="5 6">FSY-15</strain>
    </source>
</reference>
<keyword evidence="6" id="KW-1185">Reference proteome</keyword>
<dbReference type="InterPro" id="IPR018060">
    <property type="entry name" value="HTH_AraC"/>
</dbReference>
<dbReference type="GO" id="GO:0043565">
    <property type="term" value="F:sequence-specific DNA binding"/>
    <property type="evidence" value="ECO:0007669"/>
    <property type="project" value="InterPro"/>
</dbReference>
<protein>
    <submittedName>
        <fullName evidence="5">AraC family transcriptional regulator</fullName>
    </submittedName>
</protein>
<name>A0A437PPH1_9BACT</name>
<comment type="caution">
    <text evidence="5">The sequence shown here is derived from an EMBL/GenBank/DDBJ whole genome shotgun (WGS) entry which is preliminary data.</text>
</comment>
<evidence type="ECO:0000313" key="6">
    <source>
        <dbReference type="Proteomes" id="UP000282832"/>
    </source>
</evidence>
<accession>A0A437PPH1</accession>
<dbReference type="PANTHER" id="PTHR43280:SF2">
    <property type="entry name" value="HTH-TYPE TRANSCRIPTIONAL REGULATOR EXSA"/>
    <property type="match status" value="1"/>
</dbReference>
<dbReference type="PANTHER" id="PTHR43280">
    <property type="entry name" value="ARAC-FAMILY TRANSCRIPTIONAL REGULATOR"/>
    <property type="match status" value="1"/>
</dbReference>
<feature type="domain" description="HTH araC/xylS-type" evidence="4">
    <location>
        <begin position="72"/>
        <end position="176"/>
    </location>
</feature>
<dbReference type="InterPro" id="IPR009057">
    <property type="entry name" value="Homeodomain-like_sf"/>
</dbReference>
<proteinExistence type="predicted"/>
<keyword evidence="2" id="KW-0238">DNA-binding</keyword>
<evidence type="ECO:0000256" key="2">
    <source>
        <dbReference type="ARBA" id="ARBA00023125"/>
    </source>
</evidence>
<dbReference type="PROSITE" id="PS01124">
    <property type="entry name" value="HTH_ARAC_FAMILY_2"/>
    <property type="match status" value="1"/>
</dbReference>
<dbReference type="SMART" id="SM00342">
    <property type="entry name" value="HTH_ARAC"/>
    <property type="match status" value="1"/>
</dbReference>
<dbReference type="SUPFAM" id="SSF46689">
    <property type="entry name" value="Homeodomain-like"/>
    <property type="match status" value="1"/>
</dbReference>
<dbReference type="Pfam" id="PF12833">
    <property type="entry name" value="HTH_18"/>
    <property type="match status" value="1"/>
</dbReference>
<dbReference type="AlphaFoldDB" id="A0A437PPH1"/>
<gene>
    <name evidence="5" type="ORF">EOJ36_09550</name>
</gene>
<keyword evidence="3" id="KW-0804">Transcription</keyword>
<sequence>MMKLYIKNMVCRRCEIVVKSELEKLGLHPLSVNLGEVELEEDNIKYLKNELNAVLNSFGFELIDDKNSRLIERVKTLIIDLIHQKNNDLHINLSSYLSQNLKHDYNSLSSLFSSFEQITIEHFFIKQKIEKVKELLMYEEMTLSQIADQLNYSSVAYLSNQFKKETGFTPSNFKRLKTIKRNGIDRI</sequence>
<evidence type="ECO:0000259" key="4">
    <source>
        <dbReference type="PROSITE" id="PS01124"/>
    </source>
</evidence>
<dbReference type="Gene3D" id="1.10.10.60">
    <property type="entry name" value="Homeodomain-like"/>
    <property type="match status" value="1"/>
</dbReference>
<evidence type="ECO:0000256" key="1">
    <source>
        <dbReference type="ARBA" id="ARBA00023015"/>
    </source>
</evidence>
<organism evidence="5 6">
    <name type="scientific">Sandaracinomonas limnophila</name>
    <dbReference type="NCBI Taxonomy" id="1862386"/>
    <lineage>
        <taxon>Bacteria</taxon>
        <taxon>Pseudomonadati</taxon>
        <taxon>Bacteroidota</taxon>
        <taxon>Cytophagia</taxon>
        <taxon>Cytophagales</taxon>
        <taxon>Flectobacillaceae</taxon>
        <taxon>Sandaracinomonas</taxon>
    </lineage>
</organism>
<dbReference type="InterPro" id="IPR018062">
    <property type="entry name" value="HTH_AraC-typ_CS"/>
</dbReference>
<evidence type="ECO:0000313" key="5">
    <source>
        <dbReference type="EMBL" id="RVU24160.1"/>
    </source>
</evidence>
<keyword evidence="1" id="KW-0805">Transcription regulation</keyword>